<dbReference type="Pfam" id="PF02926">
    <property type="entry name" value="THUMP"/>
    <property type="match status" value="1"/>
</dbReference>
<evidence type="ECO:0000256" key="7">
    <source>
        <dbReference type="HAMAP-Rule" id="MF_01858"/>
    </source>
</evidence>
<dbReference type="Pfam" id="PF01170">
    <property type="entry name" value="UPF0020"/>
    <property type="match status" value="1"/>
</dbReference>
<dbReference type="NCBIfam" id="NF008748">
    <property type="entry name" value="PRK11783.1"/>
    <property type="match status" value="1"/>
</dbReference>
<dbReference type="GO" id="GO:0070043">
    <property type="term" value="F:rRNA (guanine-N7-)-methyltransferase activity"/>
    <property type="evidence" value="ECO:0007669"/>
    <property type="project" value="UniProtKB-UniRule"/>
</dbReference>
<dbReference type="OrthoDB" id="9809404at2"/>
<evidence type="ECO:0000256" key="5">
    <source>
        <dbReference type="ARBA" id="ARBA00022691"/>
    </source>
</evidence>
<dbReference type="SMART" id="SM00981">
    <property type="entry name" value="THUMP"/>
    <property type="match status" value="1"/>
</dbReference>
<evidence type="ECO:0000256" key="1">
    <source>
        <dbReference type="ARBA" id="ARBA00022490"/>
    </source>
</evidence>
<dbReference type="InterPro" id="IPR054170">
    <property type="entry name" value="RlmL_1st"/>
</dbReference>
<accession>A0A0B6D6Z3</accession>
<dbReference type="PROSITE" id="PS00092">
    <property type="entry name" value="N6_MTASE"/>
    <property type="match status" value="1"/>
</dbReference>
<dbReference type="Gene3D" id="3.30.2130.30">
    <property type="match status" value="1"/>
</dbReference>
<reference evidence="10 11" key="1">
    <citation type="journal article" date="2015" name="Genome Announc.">
        <title>Genome sequencing of 18 francisella strains to aid in assay development and testing.</title>
        <authorList>
            <person name="Johnson S.L."/>
            <person name="Daligault H.E."/>
            <person name="Davenport K.W."/>
            <person name="Coyne S.R."/>
            <person name="Frey K.G."/>
            <person name="Koroleva G.I."/>
            <person name="Broomall S.M."/>
            <person name="Bishop-Lilly K.A."/>
            <person name="Bruce D.C."/>
            <person name="Chertkov O."/>
            <person name="Freitas T."/>
            <person name="Jaissle J."/>
            <person name="Ladner J.T."/>
            <person name="Rosenzweig C.N."/>
            <person name="Gibbons H.S."/>
            <person name="Palacios G.F."/>
            <person name="Redden C.L."/>
            <person name="Xu Y."/>
            <person name="Minogue T.D."/>
            <person name="Chain P.S."/>
        </authorList>
    </citation>
    <scope>NUCLEOTIDE SEQUENCE [LARGE SCALE GENOMIC DNA]</scope>
    <source>
        <strain evidence="10 11">GA01-2794</strain>
    </source>
</reference>
<keyword evidence="1 7" id="KW-0963">Cytoplasm</keyword>
<dbReference type="InterPro" id="IPR019614">
    <property type="entry name" value="SAM-dep_methyl-trfase"/>
</dbReference>
<dbReference type="InterPro" id="IPR017244">
    <property type="entry name" value="23SrRNA_methyltr_KL"/>
</dbReference>
<dbReference type="GO" id="GO:0052915">
    <property type="term" value="F:23S rRNA (guanine(2445)-N(2))-methyltransferase activity"/>
    <property type="evidence" value="ECO:0007669"/>
    <property type="project" value="UniProtKB-UniRule"/>
</dbReference>
<organism evidence="10 11">
    <name type="scientific">Francisella philomiragia</name>
    <dbReference type="NCBI Taxonomy" id="28110"/>
    <lineage>
        <taxon>Bacteria</taxon>
        <taxon>Pseudomonadati</taxon>
        <taxon>Pseudomonadota</taxon>
        <taxon>Gammaproteobacteria</taxon>
        <taxon>Thiotrichales</taxon>
        <taxon>Francisellaceae</taxon>
        <taxon>Francisella</taxon>
    </lineage>
</organism>
<dbReference type="SUPFAM" id="SSF53335">
    <property type="entry name" value="S-adenosyl-L-methionine-dependent methyltransferases"/>
    <property type="match status" value="2"/>
</dbReference>
<dbReference type="InterPro" id="IPR029063">
    <property type="entry name" value="SAM-dependent_MTases_sf"/>
</dbReference>
<evidence type="ECO:0000259" key="9">
    <source>
        <dbReference type="PROSITE" id="PS51165"/>
    </source>
</evidence>
<dbReference type="KEGG" id="fpz:LA55_962"/>
<proteinExistence type="inferred from homology"/>
<dbReference type="PROSITE" id="PS01261">
    <property type="entry name" value="UPF0020"/>
    <property type="match status" value="1"/>
</dbReference>
<dbReference type="PIRSF" id="PIRSF037618">
    <property type="entry name" value="RNA_Mtase_bacteria_prd"/>
    <property type="match status" value="1"/>
</dbReference>
<comment type="similarity">
    <text evidence="7">Belongs to the methyltransferase superfamily. RlmKL family.</text>
</comment>
<dbReference type="STRING" id="28110.KU46_1475"/>
<dbReference type="RefSeq" id="WP_044526126.1">
    <property type="nucleotide sequence ID" value="NZ_CP009440.1"/>
</dbReference>
<dbReference type="InterPro" id="IPR002052">
    <property type="entry name" value="DNA_methylase_N6_adenine_CS"/>
</dbReference>
<dbReference type="PANTHER" id="PTHR47313:SF1">
    <property type="entry name" value="RIBOSOMAL RNA LARGE SUBUNIT METHYLTRANSFERASE K_L"/>
    <property type="match status" value="1"/>
</dbReference>
<dbReference type="CDD" id="cd11715">
    <property type="entry name" value="THUMP_AdoMetMT"/>
    <property type="match status" value="1"/>
</dbReference>
<protein>
    <recommendedName>
        <fullName evidence="7">Ribosomal RNA large subunit methyltransferase K/L</fullName>
    </recommendedName>
    <domain>
        <recommendedName>
            <fullName evidence="7">23S rRNA m2G2445 methyltransferase</fullName>
            <ecNumber evidence="7">2.1.1.173</ecNumber>
        </recommendedName>
        <alternativeName>
            <fullName evidence="7">rRNA (guanine-N(2)-)-methyltransferase RlmL</fullName>
        </alternativeName>
    </domain>
    <domain>
        <recommendedName>
            <fullName evidence="7">23S rRNA m7G2069 methyltransferase</fullName>
            <ecNumber evidence="7">2.1.1.264</ecNumber>
        </recommendedName>
        <alternativeName>
            <fullName evidence="7">rRNA (guanine-N(7)-)-methyltransferase RlmK</fullName>
        </alternativeName>
    </domain>
</protein>
<dbReference type="InterPro" id="IPR053943">
    <property type="entry name" value="RlmKL-like_Mtase_CS"/>
</dbReference>
<dbReference type="GO" id="GO:0003723">
    <property type="term" value="F:RNA binding"/>
    <property type="evidence" value="ECO:0007669"/>
    <property type="project" value="UniProtKB-UniRule"/>
</dbReference>
<dbReference type="InterPro" id="IPR000241">
    <property type="entry name" value="RlmKL-like_Mtase"/>
</dbReference>
<dbReference type="EC" id="2.1.1.173" evidence="7"/>
<dbReference type="Gene3D" id="3.40.50.150">
    <property type="entry name" value="Vaccinia Virus protein VP39"/>
    <property type="match status" value="2"/>
</dbReference>
<gene>
    <name evidence="7" type="primary">rlmL</name>
    <name evidence="10" type="ORF">LA55_962</name>
</gene>
<evidence type="ECO:0000256" key="8">
    <source>
        <dbReference type="PROSITE-ProRule" id="PRU00529"/>
    </source>
</evidence>
<sequence>MQNFTFFASCAKGIELLLKDELNGLGISSSEKLAGVEFEGSFEDAYKVCIYSHLASQVMLKIATQKVIDQQALYDFISSINWLDYFDVNTAFKIIISGKHYDFNNTMFVSQKTKDAVVDQFRRETNERPNIDTDNPDNIIKLHLHKQYVNVFLCLNIESLHKRSYRQFQGQAPLKESLAAAILIKAGWLDELKKEQPILIDPMCGSGTILIEAALMAKNIAPVLLNKEFKLFNSKLHDEDLWSNLLEIAKKAQKLTNAIIQGYDIDNNVLDKADRNIYQAGVEDVVNIKRQDIRDLENEFESEGLMVTNPPYGERLYGDQLDELLDIFNGFGDRLSQDFYGWKVAILTSFDESIKEMQLRTIKKNKFYNGAIETVLYQFDINEHARFKHESQLEKNIRIAEASADKSDEHIDFSNKLKKNLKNLKPWLKQSGVECYRLYDADIPTFAVAVDIYGEHVFLQEYRADATIDQNMAKQRFYQAIYQIHKTLDIQYENIHTRVRQRQKGKEQYQKNNDKNNFHVINEFDAKFYVNFDDYLDTGIFLDHRKIRQLVAKASKNKTLLNLFSYTCTASVHAALKGAKTTSVDMSNTYLEWGKNNFELNNLDVKKHNFIQADCISWLKSNSEKFDVIFLDPPTFSNSKRMDDILDIQRDHELLINLAMDSLRKDGVLYFSNNYRRFKMSQQIIAKFNCENIDKICLSRDFLSNKNIHNCWEIKYKK</sequence>
<dbReference type="AlphaFoldDB" id="A0A0B6D6Z3"/>
<comment type="catalytic activity">
    <reaction evidence="7">
        <text>guanosine(2445) in 23S rRNA + S-adenosyl-L-methionine = N(2)-methylguanosine(2445) in 23S rRNA + S-adenosyl-L-homocysteine + H(+)</text>
        <dbReference type="Rhea" id="RHEA:42740"/>
        <dbReference type="Rhea" id="RHEA-COMP:10215"/>
        <dbReference type="Rhea" id="RHEA-COMP:10216"/>
        <dbReference type="ChEBI" id="CHEBI:15378"/>
        <dbReference type="ChEBI" id="CHEBI:57856"/>
        <dbReference type="ChEBI" id="CHEBI:59789"/>
        <dbReference type="ChEBI" id="CHEBI:74269"/>
        <dbReference type="ChEBI" id="CHEBI:74481"/>
        <dbReference type="EC" id="2.1.1.173"/>
    </reaction>
</comment>
<name>A0A0B6D6Z3_9GAMM</name>
<keyword evidence="2 7" id="KW-0698">rRNA processing</keyword>
<comment type="function">
    <text evidence="7">Specifically methylates the guanine in position 2445 (m2G2445) and the guanine in position 2069 (m7G2069) of 23S rRNA.</text>
</comment>
<dbReference type="Proteomes" id="UP000031830">
    <property type="component" value="Chromosome"/>
</dbReference>
<evidence type="ECO:0000313" key="10">
    <source>
        <dbReference type="EMBL" id="AJI54072.1"/>
    </source>
</evidence>
<evidence type="ECO:0000256" key="4">
    <source>
        <dbReference type="ARBA" id="ARBA00022679"/>
    </source>
</evidence>
<evidence type="ECO:0000256" key="2">
    <source>
        <dbReference type="ARBA" id="ARBA00022552"/>
    </source>
</evidence>
<dbReference type="HAMAP" id="MF_01858">
    <property type="entry name" value="23SrRNA_methyltr_KL"/>
    <property type="match status" value="1"/>
</dbReference>
<dbReference type="PROSITE" id="PS51165">
    <property type="entry name" value="THUMP"/>
    <property type="match status" value="1"/>
</dbReference>
<keyword evidence="4 7" id="KW-0808">Transferase</keyword>
<dbReference type="GO" id="GO:0005737">
    <property type="term" value="C:cytoplasm"/>
    <property type="evidence" value="ECO:0007669"/>
    <property type="project" value="UniProtKB-SubCell"/>
</dbReference>
<keyword evidence="5 7" id="KW-0949">S-adenosyl-L-methionine</keyword>
<feature type="domain" description="THUMP" evidence="9">
    <location>
        <begin position="44"/>
        <end position="155"/>
    </location>
</feature>
<dbReference type="EMBL" id="CP009440">
    <property type="protein sequence ID" value="AJI54072.1"/>
    <property type="molecule type" value="Genomic_DNA"/>
</dbReference>
<evidence type="ECO:0000313" key="11">
    <source>
        <dbReference type="Proteomes" id="UP000031830"/>
    </source>
</evidence>
<dbReference type="InterPro" id="IPR004114">
    <property type="entry name" value="THUMP_dom"/>
</dbReference>
<keyword evidence="6 8" id="KW-0694">RNA-binding</keyword>
<dbReference type="Pfam" id="PF10672">
    <property type="entry name" value="Methyltrans_SAM"/>
    <property type="match status" value="1"/>
</dbReference>
<dbReference type="PANTHER" id="PTHR47313">
    <property type="entry name" value="RIBOSOMAL RNA LARGE SUBUNIT METHYLTRANSFERASE K/L"/>
    <property type="match status" value="1"/>
</dbReference>
<evidence type="ECO:0000256" key="6">
    <source>
        <dbReference type="ARBA" id="ARBA00022884"/>
    </source>
</evidence>
<comment type="subcellular location">
    <subcellularLocation>
        <location evidence="7">Cytoplasm</location>
    </subcellularLocation>
</comment>
<dbReference type="CDD" id="cd02440">
    <property type="entry name" value="AdoMet_MTases"/>
    <property type="match status" value="1"/>
</dbReference>
<evidence type="ECO:0000256" key="3">
    <source>
        <dbReference type="ARBA" id="ARBA00022603"/>
    </source>
</evidence>
<dbReference type="Pfam" id="PF22020">
    <property type="entry name" value="RlmL_1st"/>
    <property type="match status" value="1"/>
</dbReference>
<dbReference type="Gene3D" id="3.30.750.80">
    <property type="entry name" value="RNA methyltransferase domain (HRMD) like"/>
    <property type="match status" value="1"/>
</dbReference>
<dbReference type="EC" id="2.1.1.264" evidence="7"/>
<comment type="catalytic activity">
    <reaction evidence="7">
        <text>guanosine(2069) in 23S rRNA + S-adenosyl-L-methionine = N(2)-methylguanosine(2069) in 23S rRNA + S-adenosyl-L-homocysteine + H(+)</text>
        <dbReference type="Rhea" id="RHEA:43772"/>
        <dbReference type="Rhea" id="RHEA-COMP:10688"/>
        <dbReference type="Rhea" id="RHEA-COMP:10689"/>
        <dbReference type="ChEBI" id="CHEBI:15378"/>
        <dbReference type="ChEBI" id="CHEBI:57856"/>
        <dbReference type="ChEBI" id="CHEBI:59789"/>
        <dbReference type="ChEBI" id="CHEBI:74269"/>
        <dbReference type="ChEBI" id="CHEBI:74481"/>
        <dbReference type="EC" id="2.1.1.264"/>
    </reaction>
</comment>
<keyword evidence="3 7" id="KW-0489">Methyltransferase</keyword>